<feature type="transmembrane region" description="Helical" evidence="6">
    <location>
        <begin position="157"/>
        <end position="176"/>
    </location>
</feature>
<keyword evidence="8" id="KW-1185">Reference proteome</keyword>
<dbReference type="InterPro" id="IPR030417">
    <property type="entry name" value="MS4A"/>
</dbReference>
<accession>A0A9D3PJ36</accession>
<feature type="transmembrane region" description="Helical" evidence="6">
    <location>
        <begin position="97"/>
        <end position="121"/>
    </location>
</feature>
<feature type="transmembrane region" description="Helical" evidence="6">
    <location>
        <begin position="39"/>
        <end position="59"/>
    </location>
</feature>
<name>A0A9D3PJ36_MEGAT</name>
<keyword evidence="5 6" id="KW-0472">Membrane</keyword>
<comment type="caution">
    <text evidence="7">The sequence shown here is derived from an EMBL/GenBank/DDBJ whole genome shotgun (WGS) entry which is preliminary data.</text>
</comment>
<organism evidence="7 8">
    <name type="scientific">Megalops atlanticus</name>
    <name type="common">Tarpon</name>
    <name type="synonym">Clupea gigantea</name>
    <dbReference type="NCBI Taxonomy" id="7932"/>
    <lineage>
        <taxon>Eukaryota</taxon>
        <taxon>Metazoa</taxon>
        <taxon>Chordata</taxon>
        <taxon>Craniata</taxon>
        <taxon>Vertebrata</taxon>
        <taxon>Euteleostomi</taxon>
        <taxon>Actinopterygii</taxon>
        <taxon>Neopterygii</taxon>
        <taxon>Teleostei</taxon>
        <taxon>Elopiformes</taxon>
        <taxon>Megalopidae</taxon>
        <taxon>Megalops</taxon>
    </lineage>
</organism>
<proteinExistence type="inferred from homology"/>
<evidence type="ECO:0008006" key="9">
    <source>
        <dbReference type="Google" id="ProtNLM"/>
    </source>
</evidence>
<evidence type="ECO:0000313" key="7">
    <source>
        <dbReference type="EMBL" id="KAG7458519.1"/>
    </source>
</evidence>
<dbReference type="PANTHER" id="PTHR23320:SF129">
    <property type="entry name" value="MEMBRANE-SPANNING 4-DOMAINS SUBFAMILY A MEMBER 15"/>
    <property type="match status" value="1"/>
</dbReference>
<evidence type="ECO:0000256" key="6">
    <source>
        <dbReference type="SAM" id="Phobius"/>
    </source>
</evidence>
<evidence type="ECO:0000256" key="3">
    <source>
        <dbReference type="ARBA" id="ARBA00022692"/>
    </source>
</evidence>
<dbReference type="PANTHER" id="PTHR23320">
    <property type="entry name" value="MEMBRANE-SPANNING 4-DOMAINS SUBFAMILY A MS4A -RELATED"/>
    <property type="match status" value="1"/>
</dbReference>
<evidence type="ECO:0000256" key="4">
    <source>
        <dbReference type="ARBA" id="ARBA00022989"/>
    </source>
</evidence>
<comment type="subcellular location">
    <subcellularLocation>
        <location evidence="1">Membrane</location>
        <topology evidence="1">Multi-pass membrane protein</topology>
    </subcellularLocation>
</comment>
<keyword evidence="3 6" id="KW-0812">Transmembrane</keyword>
<evidence type="ECO:0000256" key="2">
    <source>
        <dbReference type="ARBA" id="ARBA00009565"/>
    </source>
</evidence>
<gene>
    <name evidence="7" type="ORF">MATL_G00221050</name>
</gene>
<dbReference type="OrthoDB" id="8936163at2759"/>
<dbReference type="EMBL" id="JAFDVH010000020">
    <property type="protein sequence ID" value="KAG7458519.1"/>
    <property type="molecule type" value="Genomic_DNA"/>
</dbReference>
<protein>
    <recommendedName>
        <fullName evidence="9">Membrane-spanning 4-domains subfamily A member 12</fullName>
    </recommendedName>
</protein>
<dbReference type="InterPro" id="IPR007237">
    <property type="entry name" value="CD20-like"/>
</dbReference>
<evidence type="ECO:0000256" key="5">
    <source>
        <dbReference type="ARBA" id="ARBA00023136"/>
    </source>
</evidence>
<dbReference type="GO" id="GO:0016020">
    <property type="term" value="C:membrane"/>
    <property type="evidence" value="ECO:0007669"/>
    <property type="project" value="UniProtKB-SubCell"/>
</dbReference>
<dbReference type="Proteomes" id="UP001046870">
    <property type="component" value="Chromosome 20"/>
</dbReference>
<sequence length="205" mass="22541">MAVSVARDLSVTVTDHTAEKLMDRQQALRESIQKGEPKVMGVSEVMVGVTVISYSIPLLATDFTEVMTFGVPWWSGLVFILAGAVAIATEKFANMKFLCACLAATSLAVLVSVLALIFYFIDLGNNPATECNQQDHYDQCEEQHYATTFSRGVKSSLLLFTIVQTVISCILSVSLYRERRNFTQYMSLNQNLPPSPAVATPSELD</sequence>
<feature type="transmembrane region" description="Helical" evidence="6">
    <location>
        <begin position="71"/>
        <end position="90"/>
    </location>
</feature>
<evidence type="ECO:0000313" key="8">
    <source>
        <dbReference type="Proteomes" id="UP001046870"/>
    </source>
</evidence>
<dbReference type="AlphaFoldDB" id="A0A9D3PJ36"/>
<keyword evidence="4 6" id="KW-1133">Transmembrane helix</keyword>
<reference evidence="7" key="1">
    <citation type="submission" date="2021-01" db="EMBL/GenBank/DDBJ databases">
        <authorList>
            <person name="Zahm M."/>
            <person name="Roques C."/>
            <person name="Cabau C."/>
            <person name="Klopp C."/>
            <person name="Donnadieu C."/>
            <person name="Jouanno E."/>
            <person name="Lampietro C."/>
            <person name="Louis A."/>
            <person name="Herpin A."/>
            <person name="Echchiki A."/>
            <person name="Berthelot C."/>
            <person name="Parey E."/>
            <person name="Roest-Crollius H."/>
            <person name="Braasch I."/>
            <person name="Postlethwait J."/>
            <person name="Bobe J."/>
            <person name="Montfort J."/>
            <person name="Bouchez O."/>
            <person name="Begum T."/>
            <person name="Mejri S."/>
            <person name="Adams A."/>
            <person name="Chen W.-J."/>
            <person name="Guiguen Y."/>
        </authorList>
    </citation>
    <scope>NUCLEOTIDE SEQUENCE</scope>
    <source>
        <strain evidence="7">YG-15Mar2019-1</strain>
        <tissue evidence="7">Brain</tissue>
    </source>
</reference>
<comment type="similarity">
    <text evidence="2">Belongs to the MS4A family.</text>
</comment>
<evidence type="ECO:0000256" key="1">
    <source>
        <dbReference type="ARBA" id="ARBA00004141"/>
    </source>
</evidence>
<dbReference type="Pfam" id="PF04103">
    <property type="entry name" value="CD20"/>
    <property type="match status" value="1"/>
</dbReference>